<feature type="chain" id="PRO_5038742839" description="YtkA-like domain-containing protein" evidence="2">
    <location>
        <begin position="18"/>
        <end position="274"/>
    </location>
</feature>
<feature type="signal peptide" evidence="2">
    <location>
        <begin position="1"/>
        <end position="17"/>
    </location>
</feature>
<protein>
    <recommendedName>
        <fullName evidence="3">YtkA-like domain-containing protein</fullName>
    </recommendedName>
</protein>
<accession>A0A5D4TF31</accession>
<evidence type="ECO:0000313" key="4">
    <source>
        <dbReference type="EMBL" id="TYS73915.1"/>
    </source>
</evidence>
<comment type="caution">
    <text evidence="4">The sequence shown here is derived from an EMBL/GenBank/DDBJ whole genome shotgun (WGS) entry which is preliminary data.</text>
</comment>
<sequence length="274" mass="31378">MKKLTLFISLLSIMMLAACGSTNNNENTNGNNDEVPSMVEVEIKVPETLEPNEEVKIEALVTQGEENVDDAHEVKFEVWKQGQEADHEMLEAMNDGSGIYSITKTFEEEGFYYVVAHTTARDMHVMPRVELTVGNPEPSEKEEEHDHEEEGHNHEEEGHNHDHETHEKTDHDDHHSHESSLNMTLKLTDAVKANQETTLSTEIKQEDAALTDATVRFEIWREDSEKHEFVDAKEVSEGVYEAKATMKETGLHYVQIHVEKDELHEHQQEEIEVE</sequence>
<dbReference type="OrthoDB" id="2679563at2"/>
<evidence type="ECO:0000256" key="1">
    <source>
        <dbReference type="SAM" id="MobiDB-lite"/>
    </source>
</evidence>
<organism evidence="4 5">
    <name type="scientific">Sutcliffiella horikoshii</name>
    <dbReference type="NCBI Taxonomy" id="79883"/>
    <lineage>
        <taxon>Bacteria</taxon>
        <taxon>Bacillati</taxon>
        <taxon>Bacillota</taxon>
        <taxon>Bacilli</taxon>
        <taxon>Bacillales</taxon>
        <taxon>Bacillaceae</taxon>
        <taxon>Sutcliffiella</taxon>
    </lineage>
</organism>
<feature type="domain" description="YtkA-like" evidence="3">
    <location>
        <begin position="179"/>
        <end position="257"/>
    </location>
</feature>
<reference evidence="4 5" key="1">
    <citation type="submission" date="2019-08" db="EMBL/GenBank/DDBJ databases">
        <title>Bacillus genomes from the desert of Cuatro Cienegas, Coahuila.</title>
        <authorList>
            <person name="Olmedo-Alvarez G."/>
        </authorList>
    </citation>
    <scope>NUCLEOTIDE SEQUENCE [LARGE SCALE GENOMIC DNA]</scope>
    <source>
        <strain evidence="4 5">CH98b_3T</strain>
    </source>
</reference>
<feature type="domain" description="YtkA-like" evidence="3">
    <location>
        <begin position="37"/>
        <end position="114"/>
    </location>
</feature>
<dbReference type="Proteomes" id="UP000324517">
    <property type="component" value="Unassembled WGS sequence"/>
</dbReference>
<dbReference type="Pfam" id="PF13115">
    <property type="entry name" value="YtkA"/>
    <property type="match status" value="2"/>
</dbReference>
<keyword evidence="2" id="KW-0732">Signal</keyword>
<name>A0A5D4TF31_9BACI</name>
<feature type="region of interest" description="Disordered" evidence="1">
    <location>
        <begin position="133"/>
        <end position="180"/>
    </location>
</feature>
<feature type="compositionally biased region" description="Basic and acidic residues" evidence="1">
    <location>
        <begin position="138"/>
        <end position="178"/>
    </location>
</feature>
<dbReference type="AlphaFoldDB" id="A0A5D4TF31"/>
<gene>
    <name evidence="4" type="ORF">FZC75_06295</name>
</gene>
<evidence type="ECO:0000313" key="5">
    <source>
        <dbReference type="Proteomes" id="UP000324517"/>
    </source>
</evidence>
<dbReference type="RefSeq" id="WP_148978759.1">
    <property type="nucleotide sequence ID" value="NZ_JBNILM010000018.1"/>
</dbReference>
<evidence type="ECO:0000259" key="3">
    <source>
        <dbReference type="Pfam" id="PF13115"/>
    </source>
</evidence>
<evidence type="ECO:0000256" key="2">
    <source>
        <dbReference type="SAM" id="SignalP"/>
    </source>
</evidence>
<dbReference type="PROSITE" id="PS51257">
    <property type="entry name" value="PROKAR_LIPOPROTEIN"/>
    <property type="match status" value="1"/>
</dbReference>
<dbReference type="InterPro" id="IPR032693">
    <property type="entry name" value="YtkA-like_dom"/>
</dbReference>
<proteinExistence type="predicted"/>
<dbReference type="EMBL" id="VTET01000002">
    <property type="protein sequence ID" value="TYS73915.1"/>
    <property type="molecule type" value="Genomic_DNA"/>
</dbReference>